<accession>A0A853BVC1</accession>
<dbReference type="InterPro" id="IPR036291">
    <property type="entry name" value="NAD(P)-bd_dom_sf"/>
</dbReference>
<name>A0A853BVC1_9ACTN</name>
<dbReference type="EMBL" id="JACCFO010000001">
    <property type="protein sequence ID" value="NYI99033.1"/>
    <property type="molecule type" value="Genomic_DNA"/>
</dbReference>
<dbReference type="RefSeq" id="WP_218902056.1">
    <property type="nucleotide sequence ID" value="NZ_JACCFO010000001.1"/>
</dbReference>
<proteinExistence type="predicted"/>
<gene>
    <name evidence="1" type="ORF">HNR12_005310</name>
</gene>
<dbReference type="Gene3D" id="3.40.50.720">
    <property type="entry name" value="NAD(P)-binding Rossmann-like Domain"/>
    <property type="match status" value="1"/>
</dbReference>
<dbReference type="Pfam" id="PF13561">
    <property type="entry name" value="adh_short_C2"/>
    <property type="match status" value="1"/>
</dbReference>
<evidence type="ECO:0000313" key="1">
    <source>
        <dbReference type="EMBL" id="NYI99033.1"/>
    </source>
</evidence>
<protein>
    <submittedName>
        <fullName evidence="1">NAD(P)-dependent dehydrogenase (Short-subunit alcohol dehydrogenase family)</fullName>
    </submittedName>
</protein>
<dbReference type="InterPro" id="IPR002347">
    <property type="entry name" value="SDR_fam"/>
</dbReference>
<dbReference type="Proteomes" id="UP000575985">
    <property type="component" value="Unassembled WGS sequence"/>
</dbReference>
<keyword evidence="2" id="KW-1185">Reference proteome</keyword>
<dbReference type="SUPFAM" id="SSF51735">
    <property type="entry name" value="NAD(P)-binding Rossmann-fold domains"/>
    <property type="match status" value="1"/>
</dbReference>
<reference evidence="1 2" key="1">
    <citation type="submission" date="2020-07" db="EMBL/GenBank/DDBJ databases">
        <title>Sequencing the genomes of 1000 actinobacteria strains.</title>
        <authorList>
            <person name="Klenk H.-P."/>
        </authorList>
    </citation>
    <scope>NUCLEOTIDE SEQUENCE [LARGE SCALE GENOMIC DNA]</scope>
    <source>
        <strain evidence="1 2">DSM 45927</strain>
    </source>
</reference>
<evidence type="ECO:0000313" key="2">
    <source>
        <dbReference type="Proteomes" id="UP000575985"/>
    </source>
</evidence>
<sequence length="49" mass="4999">MESESRQTPTGRICTPEDVAAAAVFLGSGANGHVNGEVLSVAGGRQLTR</sequence>
<organism evidence="1 2">
    <name type="scientific">Streptomonospora nanhaiensis</name>
    <dbReference type="NCBI Taxonomy" id="1323731"/>
    <lineage>
        <taxon>Bacteria</taxon>
        <taxon>Bacillati</taxon>
        <taxon>Actinomycetota</taxon>
        <taxon>Actinomycetes</taxon>
        <taxon>Streptosporangiales</taxon>
        <taxon>Nocardiopsidaceae</taxon>
        <taxon>Streptomonospora</taxon>
    </lineage>
</organism>
<comment type="caution">
    <text evidence="1">The sequence shown here is derived from an EMBL/GenBank/DDBJ whole genome shotgun (WGS) entry which is preliminary data.</text>
</comment>
<dbReference type="AlphaFoldDB" id="A0A853BVC1"/>